<proteinExistence type="predicted"/>
<feature type="non-terminal residue" evidence="2">
    <location>
        <position position="1"/>
    </location>
</feature>
<name>A0A9P7GBH3_9AGAR</name>
<dbReference type="EMBL" id="JABCKV010000021">
    <property type="protein sequence ID" value="KAG5646474.1"/>
    <property type="molecule type" value="Genomic_DNA"/>
</dbReference>
<dbReference type="AlphaFoldDB" id="A0A9P7GBH3"/>
<feature type="compositionally biased region" description="Basic and acidic residues" evidence="1">
    <location>
        <begin position="107"/>
        <end position="120"/>
    </location>
</feature>
<feature type="compositionally biased region" description="Polar residues" evidence="1">
    <location>
        <begin position="89"/>
        <end position="106"/>
    </location>
</feature>
<evidence type="ECO:0000256" key="1">
    <source>
        <dbReference type="SAM" id="MobiDB-lite"/>
    </source>
</evidence>
<sequence>HWHDVLVGSLLGTVVSYFTYRQYYPSLASEHSHRPFSPRIKREEAAGGDVLPVHQPQRPSSSSTHNSQEFETALLPHHHRQEQQQQQQTPIPRSTYTNPFGRQGDNSGERSGHGDGHGADDYELEGTGALAGTVQRPALPEEVWKDEGRHAVSPTQGEEPTSTPNPYDRANATS</sequence>
<evidence type="ECO:0000313" key="3">
    <source>
        <dbReference type="Proteomes" id="UP000775547"/>
    </source>
</evidence>
<feature type="compositionally biased region" description="Polar residues" evidence="1">
    <location>
        <begin position="153"/>
        <end position="174"/>
    </location>
</feature>
<comment type="caution">
    <text evidence="2">The sequence shown here is derived from an EMBL/GenBank/DDBJ whole genome shotgun (WGS) entry which is preliminary data.</text>
</comment>
<feature type="compositionally biased region" description="Polar residues" evidence="1">
    <location>
        <begin position="57"/>
        <end position="70"/>
    </location>
</feature>
<feature type="region of interest" description="Disordered" evidence="1">
    <location>
        <begin position="50"/>
        <end position="174"/>
    </location>
</feature>
<organism evidence="2 3">
    <name type="scientific">Asterophora parasitica</name>
    <dbReference type="NCBI Taxonomy" id="117018"/>
    <lineage>
        <taxon>Eukaryota</taxon>
        <taxon>Fungi</taxon>
        <taxon>Dikarya</taxon>
        <taxon>Basidiomycota</taxon>
        <taxon>Agaricomycotina</taxon>
        <taxon>Agaricomycetes</taxon>
        <taxon>Agaricomycetidae</taxon>
        <taxon>Agaricales</taxon>
        <taxon>Tricholomatineae</taxon>
        <taxon>Lyophyllaceae</taxon>
        <taxon>Asterophora</taxon>
    </lineage>
</organism>
<keyword evidence="3" id="KW-1185">Reference proteome</keyword>
<reference evidence="2" key="2">
    <citation type="submission" date="2021-10" db="EMBL/GenBank/DDBJ databases">
        <title>Phylogenomics reveals ancestral predisposition of the termite-cultivated fungus Termitomyces towards a domesticated lifestyle.</title>
        <authorList>
            <person name="Auxier B."/>
            <person name="Grum-Grzhimaylo A."/>
            <person name="Cardenas M.E."/>
            <person name="Lodge J.D."/>
            <person name="Laessoe T."/>
            <person name="Pedersen O."/>
            <person name="Smith M.E."/>
            <person name="Kuyper T.W."/>
            <person name="Franco-Molano E.A."/>
            <person name="Baroni T.J."/>
            <person name="Aanen D.K."/>
        </authorList>
    </citation>
    <scope>NUCLEOTIDE SEQUENCE</scope>
    <source>
        <strain evidence="2">AP01</strain>
        <tissue evidence="2">Mycelium</tissue>
    </source>
</reference>
<gene>
    <name evidence="2" type="ORF">DXG03_003524</name>
</gene>
<reference evidence="2" key="1">
    <citation type="submission" date="2020-07" db="EMBL/GenBank/DDBJ databases">
        <authorList>
            <person name="Nieuwenhuis M."/>
            <person name="Van De Peppel L.J.J."/>
        </authorList>
    </citation>
    <scope>NUCLEOTIDE SEQUENCE</scope>
    <source>
        <strain evidence="2">AP01</strain>
        <tissue evidence="2">Mycelium</tissue>
    </source>
</reference>
<evidence type="ECO:0000313" key="2">
    <source>
        <dbReference type="EMBL" id="KAG5646474.1"/>
    </source>
</evidence>
<dbReference type="OrthoDB" id="8907274at2759"/>
<accession>A0A9P7GBH3</accession>
<dbReference type="Proteomes" id="UP000775547">
    <property type="component" value="Unassembled WGS sequence"/>
</dbReference>
<protein>
    <submittedName>
        <fullName evidence="2">Uncharacterized protein</fullName>
    </submittedName>
</protein>